<feature type="compositionally biased region" description="Basic and acidic residues" evidence="1">
    <location>
        <begin position="387"/>
        <end position="403"/>
    </location>
</feature>
<evidence type="ECO:0000256" key="1">
    <source>
        <dbReference type="SAM" id="MobiDB-lite"/>
    </source>
</evidence>
<comment type="caution">
    <text evidence="2">The sequence shown here is derived from an EMBL/GenBank/DDBJ whole genome shotgun (WGS) entry which is preliminary data.</text>
</comment>
<evidence type="ECO:0000313" key="2">
    <source>
        <dbReference type="EMBL" id="KAF2562670.1"/>
    </source>
</evidence>
<protein>
    <submittedName>
        <fullName evidence="2">Uncharacterized protein</fullName>
    </submittedName>
</protein>
<sequence>MDNMFTELNSKYDAGTLSGKTDKNPKDYNAVELRSGRHLSDPVPKKLTAQEKGKQKEGEPPSLEDVHDDDHEPKQPPTAEPVAPMTQDQPVPTRVYIPKVPYPVPAKKSRKDCEEMKCKKMLEELNIKFSLMDAIQMIPLMRSLNAALSPKQGMIEEILADDPLEVALIRVESEQNTCNVDADGYEKMLDSMSTMTIMNRNNQQPTTAEPVAPTTQDQPVPTRVYIPKVPYPVPAKKSRKHCEEMKCKKMLEELNVKFSLMDAIQMIPSMRSVWVVLSVLTEYFCMLMPPFAMQSGVSQPVLSWLAVFRKRDLWVRVERNRWSMSRVKDVWYDLPKLPDGYQAVTKQLPKQLPKKLHDGSGRLLTYLTDWTVYCLELPSSYGTKGGGDNRNKTEKNQERKGETNGEGLRSVRRTDRILSPTTLKLSGGLTDRLRCVGFWFEGCTGLICAWWNHVLLDHKVYLTMLMHTDSLMRDHESCLTACGLRRDWYQQYDRGTTMECDWNCTSVPSVRSGGRIGQIYGGPEQWWELSERSRGIDG</sequence>
<feature type="compositionally biased region" description="Basic and acidic residues" evidence="1">
    <location>
        <begin position="34"/>
        <end position="74"/>
    </location>
</feature>
<dbReference type="EMBL" id="QGKY02001250">
    <property type="protein sequence ID" value="KAF2562670.1"/>
    <property type="molecule type" value="Genomic_DNA"/>
</dbReference>
<reference evidence="2" key="1">
    <citation type="submission" date="2019-12" db="EMBL/GenBank/DDBJ databases">
        <title>Genome sequencing and annotation of Brassica cretica.</title>
        <authorList>
            <person name="Studholme D.J."/>
            <person name="Sarris P.F."/>
        </authorList>
    </citation>
    <scope>NUCLEOTIDE SEQUENCE</scope>
    <source>
        <strain evidence="2">PFS-102/07</strain>
        <tissue evidence="2">Leaf</tissue>
    </source>
</reference>
<organism evidence="2">
    <name type="scientific">Brassica cretica</name>
    <name type="common">Mustard</name>
    <dbReference type="NCBI Taxonomy" id="69181"/>
    <lineage>
        <taxon>Eukaryota</taxon>
        <taxon>Viridiplantae</taxon>
        <taxon>Streptophyta</taxon>
        <taxon>Embryophyta</taxon>
        <taxon>Tracheophyta</taxon>
        <taxon>Spermatophyta</taxon>
        <taxon>Magnoliopsida</taxon>
        <taxon>eudicotyledons</taxon>
        <taxon>Gunneridae</taxon>
        <taxon>Pentapetalae</taxon>
        <taxon>rosids</taxon>
        <taxon>malvids</taxon>
        <taxon>Brassicales</taxon>
        <taxon>Brassicaceae</taxon>
        <taxon>Brassiceae</taxon>
        <taxon>Brassica</taxon>
    </lineage>
</organism>
<feature type="region of interest" description="Disordered" evidence="1">
    <location>
        <begin position="1"/>
        <end position="94"/>
    </location>
</feature>
<accession>A0A8S9HYJ8</accession>
<gene>
    <name evidence="2" type="ORF">F2Q70_00017159</name>
</gene>
<name>A0A8S9HYJ8_BRACR</name>
<dbReference type="AlphaFoldDB" id="A0A8S9HYJ8"/>
<feature type="region of interest" description="Disordered" evidence="1">
    <location>
        <begin position="384"/>
        <end position="411"/>
    </location>
</feature>
<proteinExistence type="predicted"/>